<comment type="catalytic activity">
    <reaction evidence="10">
        <text>di-trans,octa-cis-undecaprenyl diphospho-N-acetyl-alpha-D-muramoyl-L-alanyl-D-glutamyl-meso-2,6-diaminopimeloyl-D-alanyl-D-alanine + UDP-N-acetyl-alpha-D-glucosamine = di-trans,octa-cis-undecaprenyl diphospho-[N-acetyl-alpha-D-glucosaminyl-(1-&gt;4)]-N-acetyl-alpha-D-muramoyl-L-alanyl-D-glutamyl-meso-2,6-diaminopimeloyl-D-alanyl-D-alanine + UDP + H(+)</text>
        <dbReference type="Rhea" id="RHEA:31227"/>
        <dbReference type="ChEBI" id="CHEBI:15378"/>
        <dbReference type="ChEBI" id="CHEBI:57705"/>
        <dbReference type="ChEBI" id="CHEBI:58223"/>
        <dbReference type="ChEBI" id="CHEBI:61387"/>
        <dbReference type="ChEBI" id="CHEBI:61388"/>
        <dbReference type="EC" id="2.4.1.227"/>
    </reaction>
</comment>
<feature type="binding site" evidence="10">
    <location>
        <begin position="33"/>
        <end position="35"/>
    </location>
    <ligand>
        <name>UDP-N-acetyl-alpha-D-glucosamine</name>
        <dbReference type="ChEBI" id="CHEBI:57705"/>
    </ligand>
</feature>
<dbReference type="EC" id="2.4.1.227" evidence="10"/>
<dbReference type="GO" id="GO:0051301">
    <property type="term" value="P:cell division"/>
    <property type="evidence" value="ECO:0007669"/>
    <property type="project" value="UniProtKB-KW"/>
</dbReference>
<comment type="subcellular location">
    <subcellularLocation>
        <location evidence="10">Cell inner membrane</location>
        <topology evidence="10">Peripheral membrane protein</topology>
        <orientation evidence="10">Cytoplasmic side</orientation>
    </subcellularLocation>
</comment>
<evidence type="ECO:0000256" key="5">
    <source>
        <dbReference type="ARBA" id="ARBA00022960"/>
    </source>
</evidence>
<feature type="binding site" evidence="10">
    <location>
        <position position="146"/>
    </location>
    <ligand>
        <name>UDP-N-acetyl-alpha-D-glucosamine</name>
        <dbReference type="ChEBI" id="CHEBI:57705"/>
    </ligand>
</feature>
<evidence type="ECO:0000313" key="13">
    <source>
        <dbReference type="EMBL" id="AEB08483.1"/>
    </source>
</evidence>
<keyword evidence="8 10" id="KW-0131">Cell cycle</keyword>
<evidence type="ECO:0000259" key="11">
    <source>
        <dbReference type="Pfam" id="PF03033"/>
    </source>
</evidence>
<dbReference type="GO" id="GO:0008360">
    <property type="term" value="P:regulation of cell shape"/>
    <property type="evidence" value="ECO:0007669"/>
    <property type="project" value="UniProtKB-KW"/>
</dbReference>
<evidence type="ECO:0000259" key="12">
    <source>
        <dbReference type="Pfam" id="PF04101"/>
    </source>
</evidence>
<comment type="pathway">
    <text evidence="10">Cell wall biogenesis; peptidoglycan biosynthesis.</text>
</comment>
<keyword evidence="4 10" id="KW-0808">Transferase</keyword>
<dbReference type="Proteomes" id="UP000000483">
    <property type="component" value="Chromosome"/>
</dbReference>
<dbReference type="InterPro" id="IPR004276">
    <property type="entry name" value="GlycoTrans_28_N"/>
</dbReference>
<organism evidence="13 14">
    <name type="scientific">Desulfobacca acetoxidans (strain ATCC 700848 / DSM 11109 / ASRB2)</name>
    <dbReference type="NCBI Taxonomy" id="880072"/>
    <lineage>
        <taxon>Bacteria</taxon>
        <taxon>Pseudomonadati</taxon>
        <taxon>Thermodesulfobacteriota</taxon>
        <taxon>Desulfobaccia</taxon>
        <taxon>Desulfobaccales</taxon>
        <taxon>Desulfobaccaceae</taxon>
        <taxon>Desulfobacca</taxon>
    </lineage>
</organism>
<dbReference type="InterPro" id="IPR007235">
    <property type="entry name" value="Glyco_trans_28_C"/>
</dbReference>
<dbReference type="GO" id="GO:0050511">
    <property type="term" value="F:undecaprenyldiphospho-muramoylpentapeptide beta-N-acetylglucosaminyltransferase activity"/>
    <property type="evidence" value="ECO:0007669"/>
    <property type="project" value="UniProtKB-UniRule"/>
</dbReference>
<evidence type="ECO:0000256" key="2">
    <source>
        <dbReference type="ARBA" id="ARBA00022618"/>
    </source>
</evidence>
<comment type="similarity">
    <text evidence="10">Belongs to the glycosyltransferase 28 family. MurG subfamily.</text>
</comment>
<feature type="binding site" evidence="10">
    <location>
        <position position="311"/>
    </location>
    <ligand>
        <name>UDP-N-acetyl-alpha-D-glucosamine</name>
        <dbReference type="ChEBI" id="CHEBI:57705"/>
    </ligand>
</feature>
<feature type="binding site" evidence="10">
    <location>
        <position position="187"/>
    </location>
    <ligand>
        <name>UDP-N-acetyl-alpha-D-glucosamine</name>
        <dbReference type="ChEBI" id="CHEBI:57705"/>
    </ligand>
</feature>
<keyword evidence="3 10" id="KW-0328">Glycosyltransferase</keyword>
<keyword evidence="14" id="KW-1185">Reference proteome</keyword>
<keyword evidence="1 10" id="KW-1003">Cell membrane</keyword>
<dbReference type="STRING" id="880072.Desac_0597"/>
<dbReference type="EMBL" id="CP002629">
    <property type="protein sequence ID" value="AEB08483.1"/>
    <property type="molecule type" value="Genomic_DNA"/>
</dbReference>
<dbReference type="GO" id="GO:0071555">
    <property type="term" value="P:cell wall organization"/>
    <property type="evidence" value="ECO:0007669"/>
    <property type="project" value="UniProtKB-KW"/>
</dbReference>
<dbReference type="PANTHER" id="PTHR21015">
    <property type="entry name" value="UDP-N-ACETYLGLUCOSAMINE--N-ACETYLMURAMYL-(PENTAPEPTIDE) PYROPHOSPHORYL-UNDECAPRENOL N-ACETYLGLUCOSAMINE TRANSFERASE 1"/>
    <property type="match status" value="1"/>
</dbReference>
<evidence type="ECO:0000256" key="9">
    <source>
        <dbReference type="ARBA" id="ARBA00023316"/>
    </source>
</evidence>
<dbReference type="GO" id="GO:0005975">
    <property type="term" value="P:carbohydrate metabolic process"/>
    <property type="evidence" value="ECO:0007669"/>
    <property type="project" value="InterPro"/>
</dbReference>
<protein>
    <recommendedName>
        <fullName evidence="10">UDP-N-acetylglucosamine--N-acetylmuramyl-(pentapeptide) pyrophosphoryl-undecaprenol N-acetylglucosamine transferase</fullName>
        <ecNumber evidence="10">2.4.1.227</ecNumber>
    </recommendedName>
    <alternativeName>
        <fullName evidence="10">Undecaprenyl-PP-MurNAc-pentapeptide-UDPGlcNAc GlcNAc transferase</fullName>
    </alternativeName>
</protein>
<dbReference type="RefSeq" id="WP_013705596.1">
    <property type="nucleotide sequence ID" value="NC_015388.1"/>
</dbReference>
<comment type="caution">
    <text evidence="10">Lacks conserved residue(s) required for the propagation of feature annotation.</text>
</comment>
<dbReference type="HOGENOM" id="CLU_037404_2_1_7"/>
<feature type="domain" description="Glycosyl transferase family 28 C-terminal" evidence="12">
    <location>
        <begin position="204"/>
        <end position="365"/>
    </location>
</feature>
<reference evidence="14" key="2">
    <citation type="submission" date="2011-03" db="EMBL/GenBank/DDBJ databases">
        <title>The complete genome of Desulfobacca acetoxidans DSM 11109.</title>
        <authorList>
            <consortium name="US DOE Joint Genome Institute (JGI-PGF)"/>
            <person name="Lucas S."/>
            <person name="Copeland A."/>
            <person name="Lapidus A."/>
            <person name="Bruce D."/>
            <person name="Goodwin L."/>
            <person name="Pitluck S."/>
            <person name="Peters L."/>
            <person name="Kyrpides N."/>
            <person name="Mavromatis K."/>
            <person name="Ivanova N."/>
            <person name="Ovchinnikova G."/>
            <person name="Teshima H."/>
            <person name="Detter J.C."/>
            <person name="Han C."/>
            <person name="Land M."/>
            <person name="Hauser L."/>
            <person name="Markowitz V."/>
            <person name="Cheng J.-F."/>
            <person name="Hugenholtz P."/>
            <person name="Woyke T."/>
            <person name="Wu D."/>
            <person name="Spring S."/>
            <person name="Schueler E."/>
            <person name="Brambilla E."/>
            <person name="Klenk H.-P."/>
            <person name="Eisen J.A."/>
        </authorList>
    </citation>
    <scope>NUCLEOTIDE SEQUENCE [LARGE SCALE GENOMIC DNA]</scope>
    <source>
        <strain evidence="14">ATCC 700848 / DSM 11109 / ASRB2</strain>
    </source>
</reference>
<reference evidence="13 14" key="1">
    <citation type="journal article" date="2011" name="Stand. Genomic Sci.">
        <title>Complete genome sequence of the acetate-degrading sulfate reducer Desulfobacca acetoxidans type strain (ASRB2).</title>
        <authorList>
            <person name="Goker M."/>
            <person name="Teshima H."/>
            <person name="Lapidus A."/>
            <person name="Nolan M."/>
            <person name="Lucas S."/>
            <person name="Hammon N."/>
            <person name="Deshpande S."/>
            <person name="Cheng J.F."/>
            <person name="Tapia R."/>
            <person name="Han C."/>
            <person name="Goodwin L."/>
            <person name="Pitluck S."/>
            <person name="Huntemann M."/>
            <person name="Liolios K."/>
            <person name="Ivanova N."/>
            <person name="Pagani I."/>
            <person name="Mavromatis K."/>
            <person name="Ovchinikova G."/>
            <person name="Pati A."/>
            <person name="Chen A."/>
            <person name="Palaniappan K."/>
            <person name="Land M."/>
            <person name="Hauser L."/>
            <person name="Brambilla E.M."/>
            <person name="Rohde M."/>
            <person name="Spring S."/>
            <person name="Detter J.C."/>
            <person name="Woyke T."/>
            <person name="Bristow J."/>
            <person name="Eisen J.A."/>
            <person name="Markowitz V."/>
            <person name="Hugenholtz P."/>
            <person name="Kyrpides N.C."/>
            <person name="Klenk H.P."/>
        </authorList>
    </citation>
    <scope>NUCLEOTIDE SEQUENCE [LARGE SCALE GENOMIC DNA]</scope>
    <source>
        <strain evidence="14">ATCC 700848 / DSM 11109 / ASRB2</strain>
    </source>
</reference>
<evidence type="ECO:0000256" key="1">
    <source>
        <dbReference type="ARBA" id="ARBA00022475"/>
    </source>
</evidence>
<name>F2NG70_DESAR</name>
<evidence type="ECO:0000256" key="10">
    <source>
        <dbReference type="HAMAP-Rule" id="MF_00033"/>
    </source>
</evidence>
<dbReference type="HAMAP" id="MF_00033">
    <property type="entry name" value="MurG"/>
    <property type="match status" value="1"/>
</dbReference>
<dbReference type="Gene3D" id="3.40.50.2000">
    <property type="entry name" value="Glycogen Phosphorylase B"/>
    <property type="match status" value="2"/>
</dbReference>
<comment type="function">
    <text evidence="10">Cell wall formation. Catalyzes the transfer of a GlcNAc subunit on undecaprenyl-pyrophosphoryl-MurNAc-pentapeptide (lipid intermediate I) to form undecaprenyl-pyrophosphoryl-MurNAc-(pentapeptide)GlcNAc (lipid intermediate II).</text>
</comment>
<keyword evidence="7 10" id="KW-0472">Membrane</keyword>
<dbReference type="GO" id="GO:0005886">
    <property type="term" value="C:plasma membrane"/>
    <property type="evidence" value="ECO:0007669"/>
    <property type="project" value="UniProtKB-SubCell"/>
</dbReference>
<dbReference type="Pfam" id="PF04101">
    <property type="entry name" value="Glyco_tran_28_C"/>
    <property type="match status" value="1"/>
</dbReference>
<dbReference type="GO" id="GO:0009252">
    <property type="term" value="P:peptidoglycan biosynthetic process"/>
    <property type="evidence" value="ECO:0007669"/>
    <property type="project" value="UniProtKB-UniRule"/>
</dbReference>
<dbReference type="KEGG" id="dao:Desac_0597"/>
<keyword evidence="6 10" id="KW-0573">Peptidoglycan synthesis</keyword>
<proteinExistence type="inferred from homology"/>
<evidence type="ECO:0000256" key="3">
    <source>
        <dbReference type="ARBA" id="ARBA00022676"/>
    </source>
</evidence>
<dbReference type="AlphaFoldDB" id="F2NG70"/>
<dbReference type="SUPFAM" id="SSF53756">
    <property type="entry name" value="UDP-Glycosyltransferase/glycogen phosphorylase"/>
    <property type="match status" value="1"/>
</dbReference>
<dbReference type="Pfam" id="PF03033">
    <property type="entry name" value="Glyco_transf_28"/>
    <property type="match status" value="1"/>
</dbReference>
<dbReference type="InterPro" id="IPR006009">
    <property type="entry name" value="GlcNAc_MurG"/>
</dbReference>
<dbReference type="OrthoDB" id="9808936at2"/>
<dbReference type="NCBIfam" id="TIGR01133">
    <property type="entry name" value="murG"/>
    <property type="match status" value="1"/>
</dbReference>
<evidence type="ECO:0000256" key="4">
    <source>
        <dbReference type="ARBA" id="ARBA00022679"/>
    </source>
</evidence>
<dbReference type="UniPathway" id="UPA00219"/>
<feature type="binding site" evidence="10">
    <location>
        <position position="211"/>
    </location>
    <ligand>
        <name>UDP-N-acetyl-alpha-D-glucosamine</name>
        <dbReference type="ChEBI" id="CHEBI:57705"/>
    </ligand>
</feature>
<keyword evidence="5 10" id="KW-0133">Cell shape</keyword>
<evidence type="ECO:0000256" key="7">
    <source>
        <dbReference type="ARBA" id="ARBA00023136"/>
    </source>
</evidence>
<dbReference type="eggNOG" id="COG0707">
    <property type="taxonomic scope" value="Bacteria"/>
</dbReference>
<feature type="domain" description="Glycosyltransferase family 28 N-terminal" evidence="11">
    <location>
        <begin position="26"/>
        <end position="164"/>
    </location>
</feature>
<evidence type="ECO:0000313" key="14">
    <source>
        <dbReference type="Proteomes" id="UP000000483"/>
    </source>
</evidence>
<evidence type="ECO:0000256" key="6">
    <source>
        <dbReference type="ARBA" id="ARBA00022984"/>
    </source>
</evidence>
<accession>F2NG70</accession>
<evidence type="ECO:0000256" key="8">
    <source>
        <dbReference type="ARBA" id="ARBA00023306"/>
    </source>
</evidence>
<dbReference type="GO" id="GO:0051991">
    <property type="term" value="F:UDP-N-acetyl-D-glucosamine:N-acetylmuramoyl-L-alanyl-D-glutamyl-meso-2,6-diaminopimelyl-D-alanyl-D-alanine-diphosphoundecaprenol 4-beta-N-acetylglucosaminlytransferase activity"/>
    <property type="evidence" value="ECO:0007669"/>
    <property type="project" value="RHEA"/>
</dbReference>
<dbReference type="PANTHER" id="PTHR21015:SF22">
    <property type="entry name" value="GLYCOSYLTRANSFERASE"/>
    <property type="match status" value="1"/>
</dbReference>
<keyword evidence="2 10" id="KW-0132">Cell division</keyword>
<sequence length="380" mass="41550">MRTECFKESSLSLTVMGAKTTKPCKVLIAAGGTGGHLFPGLAVAEEFRRTLQARVGFITTPKPVTLNIIEQYDFPKQILDVRTLRGGGKGRRLLALAHLPLSLWRARGILSREKPDLVVGMGGYISGPVGWAARRLKIPLVIHEQNAVLGTTNRMLAGTAAKIFLSFPQTENNPAPEKSVWIGNPVRTEFSLPSPAKREDSPFTVLVMGGSQGAHHLNLAILGALPLLASYKQQMHFIHLTGEADEAMVRAGYKQFWSSATVTAFSPHVMEFMRRAHVVVCRAGASTLAELTVLGRVGILVPYPYAVNQHQRKNADFLSNARAAFLVLNEELTGEKIAAMIEKLILQPLQLTEMEERSRVLGRPQAASLFVGECQKLLNS</sequence>
<gene>
    <name evidence="10" type="primary">murG</name>
    <name evidence="13" type="ordered locus">Desac_0597</name>
</gene>
<keyword evidence="10" id="KW-0997">Cell inner membrane</keyword>
<keyword evidence="9 10" id="KW-0961">Cell wall biogenesis/degradation</keyword>
<dbReference type="CDD" id="cd03785">
    <property type="entry name" value="GT28_MurG"/>
    <property type="match status" value="1"/>
</dbReference>